<keyword evidence="5" id="KW-0547">Nucleotide-binding</keyword>
<evidence type="ECO:0000256" key="3">
    <source>
        <dbReference type="ARBA" id="ARBA00022475"/>
    </source>
</evidence>
<dbReference type="GO" id="GO:0005524">
    <property type="term" value="F:ATP binding"/>
    <property type="evidence" value="ECO:0007669"/>
    <property type="project" value="UniProtKB-KW"/>
</dbReference>
<evidence type="ECO:0000256" key="10">
    <source>
        <dbReference type="SAM" id="MobiDB-lite"/>
    </source>
</evidence>
<feature type="region of interest" description="Disordered" evidence="10">
    <location>
        <begin position="461"/>
        <end position="482"/>
    </location>
</feature>
<proteinExistence type="inferred from homology"/>
<evidence type="ECO:0000256" key="1">
    <source>
        <dbReference type="ARBA" id="ARBA00004162"/>
    </source>
</evidence>
<dbReference type="InterPro" id="IPR044857">
    <property type="entry name" value="T7SS_EccB_R1"/>
</dbReference>
<dbReference type="PANTHER" id="PTHR40765:SF2">
    <property type="entry name" value="ESX-2 SECRETION SYSTEM ATPASE ECCB2"/>
    <property type="match status" value="1"/>
</dbReference>
<dbReference type="RefSeq" id="WP_197349942.1">
    <property type="nucleotide sequence ID" value="NZ_CP048882.1"/>
</dbReference>
<evidence type="ECO:0000256" key="6">
    <source>
        <dbReference type="ARBA" id="ARBA00022801"/>
    </source>
</evidence>
<keyword evidence="7" id="KW-0067">ATP-binding</keyword>
<dbReference type="EMBL" id="CP048882">
    <property type="protein sequence ID" value="QPP06256.1"/>
    <property type="molecule type" value="Genomic_DNA"/>
</dbReference>
<evidence type="ECO:0000313" key="13">
    <source>
        <dbReference type="Proteomes" id="UP000595046"/>
    </source>
</evidence>
<evidence type="ECO:0000313" key="12">
    <source>
        <dbReference type="EMBL" id="QPP06256.1"/>
    </source>
</evidence>
<feature type="compositionally biased region" description="Polar residues" evidence="10">
    <location>
        <begin position="507"/>
        <end position="517"/>
    </location>
</feature>
<reference evidence="13" key="1">
    <citation type="submission" date="2020-02" db="EMBL/GenBank/DDBJ databases">
        <title>Streptomyces sp. ASO4wet.</title>
        <authorList>
            <person name="Risdian C."/>
            <person name="Landwehr W."/>
            <person name="Schupp P."/>
            <person name="Wink J."/>
        </authorList>
    </citation>
    <scope>NUCLEOTIDE SEQUENCE [LARGE SCALE GENOMIC DNA]</scope>
    <source>
        <strain evidence="13">ASO4wet</strain>
    </source>
</reference>
<sequence length="517" mass="54498">MSTRRDELSAHTFARKRTLAAFLQPDSRVSDEEAPRPVRAMMPSIVVAVVLVAGSIAWGAIAPSAPPGWDKPGEHIIVDSDSTTRYVVLPHKTKTGKKIKQLHPVLNFASARLVLDKGKGEVIEVSGKDIDESPIPRGATIGIPYAPDRLPTNADAESAKEWAVCEKPGPNAQSEPQQGVFVLGGRDKNTLKDKNRLGQGEGLYVEDAETGDRYVVDGTGTKMKLFGSPEDHAKLNPQEYEANRSVLTKQVLRDPGEPQKVSGQWLKTLNPGADIDYPTLDEGKGTPASFPGAEGLPEEARSVGQVLKSSSGGAPYYYVVLGKGVQRVSPLLARMFLVQQPGNKLIPVSTAQVAGAESSDTMKTGGRGWPKDVLNRVNRPAEGLGSTSRAVSCSVYTGKMSSGGPKLAAWAGPDFPANIVGGSASAYVSSGSGLLYSEFSGRGGGGAQFLLTDSGLRYALPKGGGDEQQGAGASEKSPTARLGYEKAKIAPVPQTWSSLLPKGPTLDTESASQEQGL</sequence>
<accession>A0A7T1T4K4</accession>
<organism evidence="12 13">
    <name type="scientific">Streptomyces bathyalis</name>
    <dbReference type="NCBI Taxonomy" id="2710756"/>
    <lineage>
        <taxon>Bacteria</taxon>
        <taxon>Bacillati</taxon>
        <taxon>Actinomycetota</taxon>
        <taxon>Actinomycetes</taxon>
        <taxon>Kitasatosporales</taxon>
        <taxon>Streptomycetaceae</taxon>
        <taxon>Streptomyces</taxon>
    </lineage>
</organism>
<dbReference type="InterPro" id="IPR007795">
    <property type="entry name" value="T7SS_EccB"/>
</dbReference>
<keyword evidence="9 11" id="KW-0472">Membrane</keyword>
<keyword evidence="4 11" id="KW-0812">Transmembrane</keyword>
<dbReference type="InterPro" id="IPR042485">
    <property type="entry name" value="T7SS_EccB_R3"/>
</dbReference>
<evidence type="ECO:0000256" key="2">
    <source>
        <dbReference type="ARBA" id="ARBA00008149"/>
    </source>
</evidence>
<keyword evidence="3" id="KW-1003">Cell membrane</keyword>
<feature type="transmembrane region" description="Helical" evidence="11">
    <location>
        <begin position="40"/>
        <end position="61"/>
    </location>
</feature>
<dbReference type="GO" id="GO:0016787">
    <property type="term" value="F:hydrolase activity"/>
    <property type="evidence" value="ECO:0007669"/>
    <property type="project" value="UniProtKB-KW"/>
</dbReference>
<dbReference type="GO" id="GO:0005886">
    <property type="term" value="C:plasma membrane"/>
    <property type="evidence" value="ECO:0007669"/>
    <property type="project" value="UniProtKB-SubCell"/>
</dbReference>
<dbReference type="GO" id="GO:0005576">
    <property type="term" value="C:extracellular region"/>
    <property type="evidence" value="ECO:0007669"/>
    <property type="project" value="TreeGrafter"/>
</dbReference>
<comment type="similarity">
    <text evidence="2">Belongs to the EccB family.</text>
</comment>
<evidence type="ECO:0000256" key="5">
    <source>
        <dbReference type="ARBA" id="ARBA00022741"/>
    </source>
</evidence>
<evidence type="ECO:0000256" key="4">
    <source>
        <dbReference type="ARBA" id="ARBA00022692"/>
    </source>
</evidence>
<name>A0A7T1T4K4_9ACTN</name>
<dbReference type="Pfam" id="PF05108">
    <property type="entry name" value="T7SS_ESX1_EccB"/>
    <property type="match status" value="1"/>
</dbReference>
<dbReference type="Gene3D" id="2.40.50.910">
    <property type="entry name" value="Type VII secretion system EccB, repeat 3 domain"/>
    <property type="match status" value="1"/>
</dbReference>
<evidence type="ECO:0000256" key="8">
    <source>
        <dbReference type="ARBA" id="ARBA00022989"/>
    </source>
</evidence>
<evidence type="ECO:0000256" key="11">
    <source>
        <dbReference type="SAM" id="Phobius"/>
    </source>
</evidence>
<dbReference type="Gene3D" id="3.30.2390.20">
    <property type="entry name" value="Type VII secretion system EccB, repeat 1 domain"/>
    <property type="match status" value="1"/>
</dbReference>
<dbReference type="KEGG" id="sbat:G4Z16_07430"/>
<dbReference type="NCBIfam" id="TIGR03919">
    <property type="entry name" value="T7SS_EccB"/>
    <property type="match status" value="1"/>
</dbReference>
<keyword evidence="6" id="KW-0378">Hydrolase</keyword>
<comment type="subcellular location">
    <subcellularLocation>
        <location evidence="1">Cell membrane</location>
        <topology evidence="1">Single-pass membrane protein</topology>
    </subcellularLocation>
</comment>
<dbReference type="Proteomes" id="UP000595046">
    <property type="component" value="Chromosome"/>
</dbReference>
<keyword evidence="13" id="KW-1185">Reference proteome</keyword>
<dbReference type="AlphaFoldDB" id="A0A7T1T4K4"/>
<gene>
    <name evidence="12" type="primary">eccB</name>
    <name evidence="12" type="ORF">G4Z16_07430</name>
</gene>
<evidence type="ECO:0000256" key="9">
    <source>
        <dbReference type="ARBA" id="ARBA00023136"/>
    </source>
</evidence>
<dbReference type="PANTHER" id="PTHR40765">
    <property type="entry name" value="ESX-2 SECRETION SYSTEM ATPASE ECCB2"/>
    <property type="match status" value="1"/>
</dbReference>
<keyword evidence="8 11" id="KW-1133">Transmembrane helix</keyword>
<feature type="region of interest" description="Disordered" evidence="10">
    <location>
        <begin position="495"/>
        <end position="517"/>
    </location>
</feature>
<protein>
    <submittedName>
        <fullName evidence="12">Type VII secretion protein EccB</fullName>
    </submittedName>
</protein>
<evidence type="ECO:0000256" key="7">
    <source>
        <dbReference type="ARBA" id="ARBA00022840"/>
    </source>
</evidence>